<proteinExistence type="predicted"/>
<reference evidence="1 2" key="1">
    <citation type="submission" date="2014-06" db="EMBL/GenBank/DDBJ databases">
        <title>Functional and comparative genomic analyses of the Drosophila gut microbiota identify candidate symbiosis factors.</title>
        <authorList>
            <person name="Newell P.D."/>
            <person name="Chaston J.M."/>
            <person name="Douglas A.E."/>
        </authorList>
    </citation>
    <scope>NUCLEOTIDE SEQUENCE [LARGE SCALE GENOMIC DNA]</scope>
    <source>
        <strain evidence="1 2">DmCS_006</strain>
    </source>
</reference>
<gene>
    <name evidence="1" type="ORF">AtDm6_1695</name>
</gene>
<dbReference type="AlphaFoldDB" id="A0A094YML3"/>
<protein>
    <submittedName>
        <fullName evidence="1">Uncharacterized protein</fullName>
    </submittedName>
</protein>
<name>A0A094YML3_9PROT</name>
<dbReference type="Proteomes" id="UP000029448">
    <property type="component" value="Unassembled WGS sequence"/>
</dbReference>
<comment type="caution">
    <text evidence="1">The sequence shown here is derived from an EMBL/GenBank/DDBJ whole genome shotgun (WGS) entry which is preliminary data.</text>
</comment>
<keyword evidence="2" id="KW-1185">Reference proteome</keyword>
<accession>A0A094YML3</accession>
<evidence type="ECO:0000313" key="1">
    <source>
        <dbReference type="EMBL" id="KGB23260.1"/>
    </source>
</evidence>
<organism evidence="1 2">
    <name type="scientific">Acetobacter tropicalis</name>
    <dbReference type="NCBI Taxonomy" id="104102"/>
    <lineage>
        <taxon>Bacteria</taxon>
        <taxon>Pseudomonadati</taxon>
        <taxon>Pseudomonadota</taxon>
        <taxon>Alphaproteobacteria</taxon>
        <taxon>Acetobacterales</taxon>
        <taxon>Acetobacteraceae</taxon>
        <taxon>Acetobacter</taxon>
    </lineage>
</organism>
<dbReference type="EMBL" id="JOKM01000062">
    <property type="protein sequence ID" value="KGB23260.1"/>
    <property type="molecule type" value="Genomic_DNA"/>
</dbReference>
<sequence>MQMGERSVHFKRRDSVSMSLPVRPHFRLSAFGLKREWWVAGGKGFFLYPSLSLNGKRPPELPSYHPKTASSNQTG</sequence>
<evidence type="ECO:0000313" key="2">
    <source>
        <dbReference type="Proteomes" id="UP000029448"/>
    </source>
</evidence>
<dbReference type="PATRIC" id="fig|104102.7.peg.1675"/>